<proteinExistence type="predicted"/>
<keyword evidence="3" id="KW-1185">Reference proteome</keyword>
<name>A0A8T0V367_PANVG</name>
<evidence type="ECO:0000313" key="3">
    <source>
        <dbReference type="Proteomes" id="UP000823388"/>
    </source>
</evidence>
<evidence type="ECO:0000313" key="2">
    <source>
        <dbReference type="EMBL" id="KAG2628868.1"/>
    </source>
</evidence>
<dbReference type="Gene3D" id="3.40.395.10">
    <property type="entry name" value="Adenoviral Proteinase, Chain A"/>
    <property type="match status" value="1"/>
</dbReference>
<feature type="region of interest" description="Disordered" evidence="1">
    <location>
        <begin position="100"/>
        <end position="151"/>
    </location>
</feature>
<sequence length="403" mass="45237">MDFPPMQSQPWSAPYSVRASNHPNEVGKGCIDTNVLAETTTAEALPGTSNVKEDQGSQHPDTMEIEKGLAYCSEGVTTIQNWCENISERIQELRAMLASSKKRKERSSSQTLRTPPFALDLSGTSPEEDIMKGKTTHASAGGGSSSGREATSQRLYPNLKSYIVWVDVKGRLPVRLTGNQIKMGILKPVELDSNIIAATVRLLSEFERNMILHRSNGASRHYIPPEWTSYVTAGNFEAHISEQYFKNSPTGYDLTTCNMLLAPVRFGQGWSCYAINVPESTLTVMDPFLKADAGNIRIQWHQITARKVLEEAIRCFDIVRSVDTAETTKWKVNIQLLTEVKCCTWDTGIYTMTCMRWYEPEVDVSIIRLDERTAYEARKQLAHDLINMECNHAQLPHRLPTST</sequence>
<dbReference type="Proteomes" id="UP000823388">
    <property type="component" value="Chromosome 3K"/>
</dbReference>
<gene>
    <name evidence="2" type="ORF">PVAP13_3KG419900</name>
</gene>
<reference evidence="2 3" key="1">
    <citation type="submission" date="2020-05" db="EMBL/GenBank/DDBJ databases">
        <title>WGS assembly of Panicum virgatum.</title>
        <authorList>
            <person name="Lovell J.T."/>
            <person name="Jenkins J."/>
            <person name="Shu S."/>
            <person name="Juenger T.E."/>
            <person name="Schmutz J."/>
        </authorList>
    </citation>
    <scope>NUCLEOTIDE SEQUENCE [LARGE SCALE GENOMIC DNA]</scope>
    <source>
        <strain evidence="3">cv. AP13</strain>
    </source>
</reference>
<dbReference type="SUPFAM" id="SSF54001">
    <property type="entry name" value="Cysteine proteinases"/>
    <property type="match status" value="1"/>
</dbReference>
<comment type="caution">
    <text evidence="2">The sequence shown here is derived from an EMBL/GenBank/DDBJ whole genome shotgun (WGS) entry which is preliminary data.</text>
</comment>
<dbReference type="InterPro" id="IPR038765">
    <property type="entry name" value="Papain-like_cys_pep_sf"/>
</dbReference>
<organism evidence="2 3">
    <name type="scientific">Panicum virgatum</name>
    <name type="common">Blackwell switchgrass</name>
    <dbReference type="NCBI Taxonomy" id="38727"/>
    <lineage>
        <taxon>Eukaryota</taxon>
        <taxon>Viridiplantae</taxon>
        <taxon>Streptophyta</taxon>
        <taxon>Embryophyta</taxon>
        <taxon>Tracheophyta</taxon>
        <taxon>Spermatophyta</taxon>
        <taxon>Magnoliopsida</taxon>
        <taxon>Liliopsida</taxon>
        <taxon>Poales</taxon>
        <taxon>Poaceae</taxon>
        <taxon>PACMAD clade</taxon>
        <taxon>Panicoideae</taxon>
        <taxon>Panicodae</taxon>
        <taxon>Paniceae</taxon>
        <taxon>Panicinae</taxon>
        <taxon>Panicum</taxon>
        <taxon>Panicum sect. Hiantes</taxon>
    </lineage>
</organism>
<accession>A0A8T0V367</accession>
<evidence type="ECO:0000256" key="1">
    <source>
        <dbReference type="SAM" id="MobiDB-lite"/>
    </source>
</evidence>
<protein>
    <submittedName>
        <fullName evidence="2">Uncharacterized protein</fullName>
    </submittedName>
</protein>
<dbReference type="EMBL" id="CM029041">
    <property type="protein sequence ID" value="KAG2628868.1"/>
    <property type="molecule type" value="Genomic_DNA"/>
</dbReference>
<dbReference type="AlphaFoldDB" id="A0A8T0V367"/>